<keyword evidence="2" id="KW-0472">Membrane</keyword>
<accession>A0A2A2LXB8</accession>
<dbReference type="OrthoDB" id="5851868at2759"/>
<evidence type="ECO:0000256" key="2">
    <source>
        <dbReference type="SAM" id="Phobius"/>
    </source>
</evidence>
<gene>
    <name evidence="3" type="ORF">WR25_06256</name>
</gene>
<feature type="transmembrane region" description="Helical" evidence="2">
    <location>
        <begin position="22"/>
        <end position="45"/>
    </location>
</feature>
<keyword evidence="2" id="KW-0812">Transmembrane</keyword>
<proteinExistence type="predicted"/>
<reference evidence="3 4" key="1">
    <citation type="journal article" date="2017" name="Curr. Biol.">
        <title>Genome architecture and evolution of a unichromosomal asexual nematode.</title>
        <authorList>
            <person name="Fradin H."/>
            <person name="Zegar C."/>
            <person name="Gutwein M."/>
            <person name="Lucas J."/>
            <person name="Kovtun M."/>
            <person name="Corcoran D."/>
            <person name="Baugh L.R."/>
            <person name="Kiontke K."/>
            <person name="Gunsalus K."/>
            <person name="Fitch D.H."/>
            <person name="Piano F."/>
        </authorList>
    </citation>
    <scope>NUCLEOTIDE SEQUENCE [LARGE SCALE GENOMIC DNA]</scope>
    <source>
        <strain evidence="3">PF1309</strain>
    </source>
</reference>
<organism evidence="3 4">
    <name type="scientific">Diploscapter pachys</name>
    <dbReference type="NCBI Taxonomy" id="2018661"/>
    <lineage>
        <taxon>Eukaryota</taxon>
        <taxon>Metazoa</taxon>
        <taxon>Ecdysozoa</taxon>
        <taxon>Nematoda</taxon>
        <taxon>Chromadorea</taxon>
        <taxon>Rhabditida</taxon>
        <taxon>Rhabditina</taxon>
        <taxon>Rhabditomorpha</taxon>
        <taxon>Rhabditoidea</taxon>
        <taxon>Rhabditidae</taxon>
        <taxon>Diploscapter</taxon>
    </lineage>
</organism>
<dbReference type="EMBL" id="LIAE01006351">
    <property type="protein sequence ID" value="PAV90813.1"/>
    <property type="molecule type" value="Genomic_DNA"/>
</dbReference>
<dbReference type="AlphaFoldDB" id="A0A2A2LXB8"/>
<comment type="caution">
    <text evidence="3">The sequence shown here is derived from an EMBL/GenBank/DDBJ whole genome shotgun (WGS) entry which is preliminary data.</text>
</comment>
<protein>
    <submittedName>
        <fullName evidence="3">Uncharacterized protein</fullName>
    </submittedName>
</protein>
<feature type="region of interest" description="Disordered" evidence="1">
    <location>
        <begin position="93"/>
        <end position="167"/>
    </location>
</feature>
<feature type="compositionally biased region" description="Polar residues" evidence="1">
    <location>
        <begin position="138"/>
        <end position="167"/>
    </location>
</feature>
<name>A0A2A2LXB8_9BILA</name>
<keyword evidence="2" id="KW-1133">Transmembrane helix</keyword>
<evidence type="ECO:0000256" key="1">
    <source>
        <dbReference type="SAM" id="MobiDB-lite"/>
    </source>
</evidence>
<keyword evidence="4" id="KW-1185">Reference proteome</keyword>
<dbReference type="Proteomes" id="UP000218231">
    <property type="component" value="Unassembled WGS sequence"/>
</dbReference>
<evidence type="ECO:0000313" key="4">
    <source>
        <dbReference type="Proteomes" id="UP000218231"/>
    </source>
</evidence>
<evidence type="ECO:0000313" key="3">
    <source>
        <dbReference type="EMBL" id="PAV90813.1"/>
    </source>
</evidence>
<sequence length="167" mass="17866">MDNFQIMPRLDDGDNKGIPDGALTVLVIAAVAVVSVAVTLLCMLISHRRTLRRRQQSASAVAAAVAVNRPTSMPTSSPLPLYIQQAFDPKFDSPPTYEEAVRSPPLSPVATSPVTLASPIPRSSSPTPQLHLAPNSRPPMQTMQNSRTEVSSDVNRPSTSSGIQIEL</sequence>
<feature type="compositionally biased region" description="Polar residues" evidence="1">
    <location>
        <begin position="109"/>
        <end position="128"/>
    </location>
</feature>